<evidence type="ECO:0000256" key="6">
    <source>
        <dbReference type="ARBA" id="ARBA00023002"/>
    </source>
</evidence>
<feature type="binding site" description="axial binding residue" evidence="9">
    <location>
        <position position="225"/>
    </location>
    <ligand>
        <name>heme</name>
        <dbReference type="ChEBI" id="CHEBI:30413"/>
    </ligand>
    <ligandPart>
        <name>Fe</name>
        <dbReference type="ChEBI" id="CHEBI:18248"/>
    </ligandPart>
</feature>
<dbReference type="Gene3D" id="1.10.630.10">
    <property type="entry name" value="Cytochrome P450"/>
    <property type="match status" value="1"/>
</dbReference>
<protein>
    <recommendedName>
        <fullName evidence="13">O-methylsterigmatocystin oxidoreductase</fullName>
    </recommendedName>
</protein>
<keyword evidence="6 10" id="KW-0560">Oxidoreductase</keyword>
<evidence type="ECO:0000256" key="7">
    <source>
        <dbReference type="ARBA" id="ARBA00023004"/>
    </source>
</evidence>
<evidence type="ECO:0000256" key="4">
    <source>
        <dbReference type="ARBA" id="ARBA00022617"/>
    </source>
</evidence>
<comment type="similarity">
    <text evidence="3 10">Belongs to the cytochrome P450 family.</text>
</comment>
<evidence type="ECO:0000256" key="5">
    <source>
        <dbReference type="ARBA" id="ARBA00022723"/>
    </source>
</evidence>
<comment type="pathway">
    <text evidence="2">Secondary metabolite biosynthesis.</text>
</comment>
<dbReference type="PANTHER" id="PTHR46300">
    <property type="entry name" value="P450, PUTATIVE (EUROFUNG)-RELATED-RELATED"/>
    <property type="match status" value="1"/>
</dbReference>
<keyword evidence="12" id="KW-1185">Reference proteome</keyword>
<evidence type="ECO:0000313" key="11">
    <source>
        <dbReference type="EMBL" id="KIJ35820.1"/>
    </source>
</evidence>
<dbReference type="GO" id="GO:0020037">
    <property type="term" value="F:heme binding"/>
    <property type="evidence" value="ECO:0007669"/>
    <property type="project" value="InterPro"/>
</dbReference>
<dbReference type="InterPro" id="IPR036396">
    <property type="entry name" value="Cyt_P450_sf"/>
</dbReference>
<evidence type="ECO:0000256" key="1">
    <source>
        <dbReference type="ARBA" id="ARBA00001971"/>
    </source>
</evidence>
<dbReference type="Proteomes" id="UP000054279">
    <property type="component" value="Unassembled WGS sequence"/>
</dbReference>
<dbReference type="GO" id="GO:0004497">
    <property type="term" value="F:monooxygenase activity"/>
    <property type="evidence" value="ECO:0007669"/>
    <property type="project" value="UniProtKB-KW"/>
</dbReference>
<dbReference type="PROSITE" id="PS00086">
    <property type="entry name" value="CYTOCHROME_P450"/>
    <property type="match status" value="1"/>
</dbReference>
<evidence type="ECO:0000313" key="12">
    <source>
        <dbReference type="Proteomes" id="UP000054279"/>
    </source>
</evidence>
<keyword evidence="5 9" id="KW-0479">Metal-binding</keyword>
<dbReference type="InterPro" id="IPR002401">
    <property type="entry name" value="Cyt_P450_E_grp-I"/>
</dbReference>
<sequence length="299" mass="33898">MVDRLPWLKHLPDWLPGMTFKEKARKWYKFTRAMRDLPYQYTKAEMEAGKAEECFVSAHLEDLTTKNKFTPEEEEVVKDAAGIVFAGGSDTTVSMMTTFVLAMALYPEVQKKAQKEIDNVLGGLRLVEFEDEPELPYISAMVRETLRWHPLLPQGVAHAALEEDIVGEYYIPKGSIVIGNSWRLLHNEEDFGSDTDKFIPERFLDKNATRVPENTGSFGYGRRICPGRHMAQNLLFIEIASMLQTFDISGPRDANGKELPVEYNMTSGFFSFPVNMKCSIVPRSTAAVQLIEESLKSTI</sequence>
<evidence type="ECO:0000256" key="9">
    <source>
        <dbReference type="PIRSR" id="PIRSR602401-1"/>
    </source>
</evidence>
<dbReference type="EMBL" id="KN837184">
    <property type="protein sequence ID" value="KIJ35820.1"/>
    <property type="molecule type" value="Genomic_DNA"/>
</dbReference>
<keyword evidence="4 9" id="KW-0349">Heme</keyword>
<dbReference type="PRINTS" id="PR00463">
    <property type="entry name" value="EP450I"/>
</dbReference>
<dbReference type="GO" id="GO:0005506">
    <property type="term" value="F:iron ion binding"/>
    <property type="evidence" value="ECO:0007669"/>
    <property type="project" value="InterPro"/>
</dbReference>
<accession>A0A0C9VE28</accession>
<organism evidence="11 12">
    <name type="scientific">Sphaerobolus stellatus (strain SS14)</name>
    <dbReference type="NCBI Taxonomy" id="990650"/>
    <lineage>
        <taxon>Eukaryota</taxon>
        <taxon>Fungi</taxon>
        <taxon>Dikarya</taxon>
        <taxon>Basidiomycota</taxon>
        <taxon>Agaricomycotina</taxon>
        <taxon>Agaricomycetes</taxon>
        <taxon>Phallomycetidae</taxon>
        <taxon>Geastrales</taxon>
        <taxon>Sphaerobolaceae</taxon>
        <taxon>Sphaerobolus</taxon>
    </lineage>
</organism>
<dbReference type="GO" id="GO:0016705">
    <property type="term" value="F:oxidoreductase activity, acting on paired donors, with incorporation or reduction of molecular oxygen"/>
    <property type="evidence" value="ECO:0007669"/>
    <property type="project" value="InterPro"/>
</dbReference>
<gene>
    <name evidence="11" type="ORF">M422DRAFT_34480</name>
</gene>
<dbReference type="PANTHER" id="PTHR46300:SF7">
    <property type="entry name" value="P450, PUTATIVE (EUROFUNG)-RELATED"/>
    <property type="match status" value="1"/>
</dbReference>
<dbReference type="Pfam" id="PF00067">
    <property type="entry name" value="p450"/>
    <property type="match status" value="1"/>
</dbReference>
<evidence type="ECO:0000256" key="10">
    <source>
        <dbReference type="RuleBase" id="RU000461"/>
    </source>
</evidence>
<evidence type="ECO:0008006" key="13">
    <source>
        <dbReference type="Google" id="ProtNLM"/>
    </source>
</evidence>
<keyword evidence="8 10" id="KW-0503">Monooxygenase</keyword>
<evidence type="ECO:0000256" key="8">
    <source>
        <dbReference type="ARBA" id="ARBA00023033"/>
    </source>
</evidence>
<dbReference type="SUPFAM" id="SSF48264">
    <property type="entry name" value="Cytochrome P450"/>
    <property type="match status" value="1"/>
</dbReference>
<dbReference type="PRINTS" id="PR00385">
    <property type="entry name" value="P450"/>
</dbReference>
<dbReference type="OrthoDB" id="3934656at2759"/>
<keyword evidence="7 9" id="KW-0408">Iron</keyword>
<dbReference type="InterPro" id="IPR001128">
    <property type="entry name" value="Cyt_P450"/>
</dbReference>
<name>A0A0C9VE28_SPHS4</name>
<dbReference type="InterPro" id="IPR050364">
    <property type="entry name" value="Cytochrome_P450_fung"/>
</dbReference>
<dbReference type="HOGENOM" id="CLU_001570_2_0_1"/>
<evidence type="ECO:0000256" key="3">
    <source>
        <dbReference type="ARBA" id="ARBA00010617"/>
    </source>
</evidence>
<proteinExistence type="inferred from homology"/>
<dbReference type="InterPro" id="IPR017972">
    <property type="entry name" value="Cyt_P450_CS"/>
</dbReference>
<dbReference type="AlphaFoldDB" id="A0A0C9VE28"/>
<reference evidence="11 12" key="1">
    <citation type="submission" date="2014-06" db="EMBL/GenBank/DDBJ databases">
        <title>Evolutionary Origins and Diversification of the Mycorrhizal Mutualists.</title>
        <authorList>
            <consortium name="DOE Joint Genome Institute"/>
            <consortium name="Mycorrhizal Genomics Consortium"/>
            <person name="Kohler A."/>
            <person name="Kuo A."/>
            <person name="Nagy L.G."/>
            <person name="Floudas D."/>
            <person name="Copeland A."/>
            <person name="Barry K.W."/>
            <person name="Cichocki N."/>
            <person name="Veneault-Fourrey C."/>
            <person name="LaButti K."/>
            <person name="Lindquist E.A."/>
            <person name="Lipzen A."/>
            <person name="Lundell T."/>
            <person name="Morin E."/>
            <person name="Murat C."/>
            <person name="Riley R."/>
            <person name="Ohm R."/>
            <person name="Sun H."/>
            <person name="Tunlid A."/>
            <person name="Henrissat B."/>
            <person name="Grigoriev I.V."/>
            <person name="Hibbett D.S."/>
            <person name="Martin F."/>
        </authorList>
    </citation>
    <scope>NUCLEOTIDE SEQUENCE [LARGE SCALE GENOMIC DNA]</scope>
    <source>
        <strain evidence="11 12">SS14</strain>
    </source>
</reference>
<evidence type="ECO:0000256" key="2">
    <source>
        <dbReference type="ARBA" id="ARBA00005179"/>
    </source>
</evidence>
<comment type="cofactor">
    <cofactor evidence="1 9">
        <name>heme</name>
        <dbReference type="ChEBI" id="CHEBI:30413"/>
    </cofactor>
</comment>